<dbReference type="InterPro" id="IPR008972">
    <property type="entry name" value="Cupredoxin"/>
</dbReference>
<keyword evidence="2" id="KW-0479">Metal-binding</keyword>
<evidence type="ECO:0000256" key="4">
    <source>
        <dbReference type="ARBA" id="ARBA00023008"/>
    </source>
</evidence>
<gene>
    <name evidence="9" type="ORF">VNO78_23493</name>
</gene>
<evidence type="ECO:0000256" key="7">
    <source>
        <dbReference type="SAM" id="SignalP"/>
    </source>
</evidence>
<keyword evidence="7" id="KW-0732">Signal</keyword>
<protein>
    <recommendedName>
        <fullName evidence="8">Phytocyanin domain-containing protein</fullName>
    </recommendedName>
</protein>
<evidence type="ECO:0000256" key="6">
    <source>
        <dbReference type="SAM" id="MobiDB-lite"/>
    </source>
</evidence>
<dbReference type="Proteomes" id="UP001386955">
    <property type="component" value="Unassembled WGS sequence"/>
</dbReference>
<keyword evidence="4" id="KW-0186">Copper</keyword>
<feature type="region of interest" description="Disordered" evidence="6">
    <location>
        <begin position="135"/>
        <end position="182"/>
    </location>
</feature>
<keyword evidence="1" id="KW-0813">Transport</keyword>
<name>A0AAN9S4K5_PSOTE</name>
<proteinExistence type="predicted"/>
<feature type="signal peptide" evidence="7">
    <location>
        <begin position="1"/>
        <end position="33"/>
    </location>
</feature>
<feature type="compositionally biased region" description="Low complexity" evidence="6">
    <location>
        <begin position="145"/>
        <end position="161"/>
    </location>
</feature>
<dbReference type="AlphaFoldDB" id="A0AAN9S4K5"/>
<dbReference type="FunFam" id="2.60.40.420:FF:000003">
    <property type="entry name" value="Blue copper"/>
    <property type="match status" value="1"/>
</dbReference>
<evidence type="ECO:0000313" key="9">
    <source>
        <dbReference type="EMBL" id="KAK7388670.1"/>
    </source>
</evidence>
<keyword evidence="3" id="KW-0249">Electron transport</keyword>
<feature type="domain" description="Phytocyanin" evidence="8">
    <location>
        <begin position="34"/>
        <end position="138"/>
    </location>
</feature>
<dbReference type="InterPro" id="IPR003245">
    <property type="entry name" value="Phytocyanin_dom"/>
</dbReference>
<reference evidence="9 10" key="1">
    <citation type="submission" date="2024-01" db="EMBL/GenBank/DDBJ databases">
        <title>The genomes of 5 underutilized Papilionoideae crops provide insights into root nodulation and disease resistanc.</title>
        <authorList>
            <person name="Jiang F."/>
        </authorList>
    </citation>
    <scope>NUCLEOTIDE SEQUENCE [LARGE SCALE GENOMIC DNA]</scope>
    <source>
        <strain evidence="9">DUOXIRENSHENG_FW03</strain>
        <tissue evidence="9">Leaves</tissue>
    </source>
</reference>
<evidence type="ECO:0000256" key="3">
    <source>
        <dbReference type="ARBA" id="ARBA00022982"/>
    </source>
</evidence>
<feature type="chain" id="PRO_5042976075" description="Phytocyanin domain-containing protein" evidence="7">
    <location>
        <begin position="34"/>
        <end position="205"/>
    </location>
</feature>
<evidence type="ECO:0000256" key="2">
    <source>
        <dbReference type="ARBA" id="ARBA00022723"/>
    </source>
</evidence>
<dbReference type="CDD" id="cd13920">
    <property type="entry name" value="Stellacyanin"/>
    <property type="match status" value="1"/>
</dbReference>
<evidence type="ECO:0000259" key="8">
    <source>
        <dbReference type="PROSITE" id="PS51485"/>
    </source>
</evidence>
<organism evidence="9 10">
    <name type="scientific">Psophocarpus tetragonolobus</name>
    <name type="common">Winged bean</name>
    <name type="synonym">Dolichos tetragonolobus</name>
    <dbReference type="NCBI Taxonomy" id="3891"/>
    <lineage>
        <taxon>Eukaryota</taxon>
        <taxon>Viridiplantae</taxon>
        <taxon>Streptophyta</taxon>
        <taxon>Embryophyta</taxon>
        <taxon>Tracheophyta</taxon>
        <taxon>Spermatophyta</taxon>
        <taxon>Magnoliopsida</taxon>
        <taxon>eudicotyledons</taxon>
        <taxon>Gunneridae</taxon>
        <taxon>Pentapetalae</taxon>
        <taxon>rosids</taxon>
        <taxon>fabids</taxon>
        <taxon>Fabales</taxon>
        <taxon>Fabaceae</taxon>
        <taxon>Papilionoideae</taxon>
        <taxon>50 kb inversion clade</taxon>
        <taxon>NPAAA clade</taxon>
        <taxon>indigoferoid/millettioid clade</taxon>
        <taxon>Phaseoleae</taxon>
        <taxon>Psophocarpus</taxon>
    </lineage>
</organism>
<dbReference type="GO" id="GO:0046872">
    <property type="term" value="F:metal ion binding"/>
    <property type="evidence" value="ECO:0007669"/>
    <property type="project" value="UniProtKB-KW"/>
</dbReference>
<keyword evidence="10" id="KW-1185">Reference proteome</keyword>
<sequence length="205" mass="21669">MQGSPDAQMAQLRNGATLVVVVVAAVFLQSTKAEEFEVGGTTGWTSFPPGGDSFYSKWVANFTFKVNDTLAFNFESGSHSVVELTKANYDKCEVNDNIKAYNRGPARVPLDRPGEFYFSCTFSGHCSSGQKLSIKVTGSSSPAEGPSTTPPASGSVPSSGSNEGTPSSQTHPPAIPTPPNVSPTHLPATFPLFLITIAINFLSQF</sequence>
<accession>A0AAN9S4K5</accession>
<dbReference type="InterPro" id="IPR039391">
    <property type="entry name" value="Phytocyanin-like"/>
</dbReference>
<dbReference type="GO" id="GO:0005886">
    <property type="term" value="C:plasma membrane"/>
    <property type="evidence" value="ECO:0007669"/>
    <property type="project" value="TreeGrafter"/>
</dbReference>
<evidence type="ECO:0000256" key="5">
    <source>
        <dbReference type="ARBA" id="ARBA00023180"/>
    </source>
</evidence>
<keyword evidence="5" id="KW-0325">Glycoprotein</keyword>
<dbReference type="PROSITE" id="PS51485">
    <property type="entry name" value="PHYTOCYANIN"/>
    <property type="match status" value="1"/>
</dbReference>
<comment type="caution">
    <text evidence="9">The sequence shown here is derived from an EMBL/GenBank/DDBJ whole genome shotgun (WGS) entry which is preliminary data.</text>
</comment>
<dbReference type="PANTHER" id="PTHR33021:SF546">
    <property type="entry name" value="PLASTOCYANIN-LIKE DOMAIN PROTEIN"/>
    <property type="match status" value="1"/>
</dbReference>
<dbReference type="EMBL" id="JAYMYS010000006">
    <property type="protein sequence ID" value="KAK7388670.1"/>
    <property type="molecule type" value="Genomic_DNA"/>
</dbReference>
<dbReference type="Gene3D" id="2.60.40.420">
    <property type="entry name" value="Cupredoxins - blue copper proteins"/>
    <property type="match status" value="1"/>
</dbReference>
<feature type="compositionally biased region" description="Polar residues" evidence="6">
    <location>
        <begin position="162"/>
        <end position="171"/>
    </location>
</feature>
<dbReference type="SUPFAM" id="SSF49503">
    <property type="entry name" value="Cupredoxins"/>
    <property type="match status" value="1"/>
</dbReference>
<evidence type="ECO:0000256" key="1">
    <source>
        <dbReference type="ARBA" id="ARBA00022448"/>
    </source>
</evidence>
<dbReference type="Pfam" id="PF02298">
    <property type="entry name" value="Cu_bind_like"/>
    <property type="match status" value="1"/>
</dbReference>
<dbReference type="GO" id="GO:0009055">
    <property type="term" value="F:electron transfer activity"/>
    <property type="evidence" value="ECO:0007669"/>
    <property type="project" value="InterPro"/>
</dbReference>
<dbReference type="PANTHER" id="PTHR33021">
    <property type="entry name" value="BLUE COPPER PROTEIN"/>
    <property type="match status" value="1"/>
</dbReference>
<evidence type="ECO:0000313" key="10">
    <source>
        <dbReference type="Proteomes" id="UP001386955"/>
    </source>
</evidence>